<reference evidence="3" key="1">
    <citation type="submission" date="2016-10" db="EMBL/GenBank/DDBJ databases">
        <authorList>
            <person name="Varghese N."/>
            <person name="Submissions S."/>
        </authorList>
    </citation>
    <scope>NUCLEOTIDE SEQUENCE [LARGE SCALE GENOMIC DNA]</scope>
    <source>
        <strain evidence="3">DSM 21743</strain>
    </source>
</reference>
<dbReference type="OrthoDB" id="5242876at2"/>
<dbReference type="InterPro" id="IPR016181">
    <property type="entry name" value="Acyl_CoA_acyltransferase"/>
</dbReference>
<feature type="domain" description="N-acetyltransferase" evidence="1">
    <location>
        <begin position="4"/>
        <end position="178"/>
    </location>
</feature>
<evidence type="ECO:0000259" key="1">
    <source>
        <dbReference type="PROSITE" id="PS51186"/>
    </source>
</evidence>
<dbReference type="PROSITE" id="PS51186">
    <property type="entry name" value="GNAT"/>
    <property type="match status" value="1"/>
</dbReference>
<accession>A0A1H2N690</accession>
<dbReference type="Proteomes" id="UP000198825">
    <property type="component" value="Chromosome I"/>
</dbReference>
<organism evidence="2 3">
    <name type="scientific">Microlunatus sagamiharensis</name>
    <dbReference type="NCBI Taxonomy" id="546874"/>
    <lineage>
        <taxon>Bacteria</taxon>
        <taxon>Bacillati</taxon>
        <taxon>Actinomycetota</taxon>
        <taxon>Actinomycetes</taxon>
        <taxon>Propionibacteriales</taxon>
        <taxon>Propionibacteriaceae</taxon>
        <taxon>Microlunatus</taxon>
    </lineage>
</organism>
<protein>
    <submittedName>
        <fullName evidence="2">Acetyltransferase (GNAT) family protein</fullName>
    </submittedName>
</protein>
<sequence length="221" mass="23612">MANRRLRPMTAADLDLLPEPCGGCAFWESGLTDLAAPAEHRDGAARKAEWAQQVTDHWGHCGVLAVHDDEVVGFLTMAPARLVQRLPTLATAPVAPDVAVLLSAQVVDAWRGKGLGRQLVTTAAGLVARRDLRALEAVGTRREGPSCMMPVGWLERVGFEVVRDHPVTPRLRMDLQTTQRWPGLGAAWSRLAGLVGPVGAPQPAAYARREAIPAPSDSTAG</sequence>
<keyword evidence="2" id="KW-0808">Transferase</keyword>
<keyword evidence="3" id="KW-1185">Reference proteome</keyword>
<dbReference type="Pfam" id="PF00583">
    <property type="entry name" value="Acetyltransf_1"/>
    <property type="match status" value="1"/>
</dbReference>
<dbReference type="EMBL" id="LT629799">
    <property type="protein sequence ID" value="SDV01019.1"/>
    <property type="molecule type" value="Genomic_DNA"/>
</dbReference>
<dbReference type="InterPro" id="IPR000182">
    <property type="entry name" value="GNAT_dom"/>
</dbReference>
<dbReference type="Gene3D" id="3.40.630.30">
    <property type="match status" value="1"/>
</dbReference>
<dbReference type="AlphaFoldDB" id="A0A1H2N690"/>
<evidence type="ECO:0000313" key="3">
    <source>
        <dbReference type="Proteomes" id="UP000198825"/>
    </source>
</evidence>
<dbReference type="SUPFAM" id="SSF55729">
    <property type="entry name" value="Acyl-CoA N-acyltransferases (Nat)"/>
    <property type="match status" value="1"/>
</dbReference>
<evidence type="ECO:0000313" key="2">
    <source>
        <dbReference type="EMBL" id="SDV01019.1"/>
    </source>
</evidence>
<dbReference type="CDD" id="cd04301">
    <property type="entry name" value="NAT_SF"/>
    <property type="match status" value="1"/>
</dbReference>
<gene>
    <name evidence="2" type="ORF">SAMN04488544_3412</name>
</gene>
<dbReference type="STRING" id="546874.SAMN04488544_3412"/>
<proteinExistence type="predicted"/>
<name>A0A1H2N690_9ACTN</name>
<dbReference type="GO" id="GO:0016747">
    <property type="term" value="F:acyltransferase activity, transferring groups other than amino-acyl groups"/>
    <property type="evidence" value="ECO:0007669"/>
    <property type="project" value="InterPro"/>
</dbReference>
<dbReference type="RefSeq" id="WP_157720058.1">
    <property type="nucleotide sequence ID" value="NZ_LT629799.1"/>
</dbReference>